<dbReference type="InterPro" id="IPR006512">
    <property type="entry name" value="YidE_YbjL"/>
</dbReference>
<dbReference type="GO" id="GO:0005886">
    <property type="term" value="C:plasma membrane"/>
    <property type="evidence" value="ECO:0007669"/>
    <property type="project" value="UniProtKB-SubCell"/>
</dbReference>
<feature type="transmembrane region" description="Helical" evidence="8">
    <location>
        <begin position="12"/>
        <end position="29"/>
    </location>
</feature>
<proteinExistence type="inferred from homology"/>
<name>A0A0B6EQH5_9CORY</name>
<evidence type="ECO:0000256" key="8">
    <source>
        <dbReference type="SAM" id="Phobius"/>
    </source>
</evidence>
<evidence type="ECO:0000256" key="3">
    <source>
        <dbReference type="ARBA" id="ARBA00022448"/>
    </source>
</evidence>
<comment type="subcellular location">
    <subcellularLocation>
        <location evidence="1">Cell membrane</location>
        <topology evidence="1">Multi-pass membrane protein</topology>
    </subcellularLocation>
</comment>
<dbReference type="PANTHER" id="PTHR30445">
    <property type="entry name" value="K(+)_H(+) ANTIPORTER SUBUNIT KHTT"/>
    <property type="match status" value="1"/>
</dbReference>
<dbReference type="PROSITE" id="PS51202">
    <property type="entry name" value="RCK_C"/>
    <property type="match status" value="1"/>
</dbReference>
<feature type="transmembrane region" description="Helical" evidence="8">
    <location>
        <begin position="36"/>
        <end position="57"/>
    </location>
</feature>
<organism evidence="10 11">
    <name type="scientific">Corynebacterium singulare</name>
    <dbReference type="NCBI Taxonomy" id="161899"/>
    <lineage>
        <taxon>Bacteria</taxon>
        <taxon>Bacillati</taxon>
        <taxon>Actinomycetota</taxon>
        <taxon>Actinomycetes</taxon>
        <taxon>Mycobacteriales</taxon>
        <taxon>Corynebacteriaceae</taxon>
        <taxon>Corynebacterium</taxon>
    </lineage>
</organism>
<dbReference type="Proteomes" id="UP000031890">
    <property type="component" value="Chromosome"/>
</dbReference>
<keyword evidence="5 8" id="KW-0812">Transmembrane</keyword>
<gene>
    <name evidence="10" type="ORF">CSING_06110</name>
</gene>
<dbReference type="OrthoDB" id="9155749at2"/>
<feature type="domain" description="RCK C-terminal" evidence="9">
    <location>
        <begin position="261"/>
        <end position="345"/>
    </location>
</feature>
<evidence type="ECO:0000313" key="11">
    <source>
        <dbReference type="Proteomes" id="UP000031890"/>
    </source>
</evidence>
<dbReference type="RefSeq" id="WP_042530571.1">
    <property type="nucleotide sequence ID" value="NZ_CP010827.1"/>
</dbReference>
<keyword evidence="4" id="KW-1003">Cell membrane</keyword>
<evidence type="ECO:0000259" key="9">
    <source>
        <dbReference type="PROSITE" id="PS51202"/>
    </source>
</evidence>
<feature type="transmembrane region" description="Helical" evidence="8">
    <location>
        <begin position="449"/>
        <end position="472"/>
    </location>
</feature>
<dbReference type="InterPro" id="IPR036721">
    <property type="entry name" value="RCK_C_sf"/>
</dbReference>
<evidence type="ECO:0000313" key="10">
    <source>
        <dbReference type="EMBL" id="AJI78757.1"/>
    </source>
</evidence>
<comment type="similarity">
    <text evidence="2">Belongs to the AAE transporter (TC 2.A.81) family.</text>
</comment>
<evidence type="ECO:0000256" key="5">
    <source>
        <dbReference type="ARBA" id="ARBA00022692"/>
    </source>
</evidence>
<feature type="transmembrane region" description="Helical" evidence="8">
    <location>
        <begin position="356"/>
        <end position="375"/>
    </location>
</feature>
<reference evidence="10 11" key="1">
    <citation type="journal article" date="2015" name="Genome Announc.">
        <title>Complete Genome Sequence and Annotation of Corynebacterium singulare DSM 44357, Isolated from a Human Semen Specimen.</title>
        <authorList>
            <person name="Merten M."/>
            <person name="Brinkrolf K."/>
            <person name="Albersmeier A."/>
            <person name="Kutter Y."/>
            <person name="Ruckert C."/>
            <person name="Tauch A."/>
        </authorList>
    </citation>
    <scope>NUCLEOTIDE SEQUENCE [LARGE SCALE GENOMIC DNA]</scope>
    <source>
        <strain evidence="10">IBS B52218</strain>
    </source>
</reference>
<evidence type="ECO:0000256" key="1">
    <source>
        <dbReference type="ARBA" id="ARBA00004651"/>
    </source>
</evidence>
<dbReference type="GO" id="GO:0006813">
    <property type="term" value="P:potassium ion transport"/>
    <property type="evidence" value="ECO:0007669"/>
    <property type="project" value="InterPro"/>
</dbReference>
<dbReference type="Gene3D" id="3.30.70.1450">
    <property type="entry name" value="Regulator of K+ conductance, C-terminal domain"/>
    <property type="match status" value="1"/>
</dbReference>
<accession>A0A0B6EQH5</accession>
<feature type="transmembrane region" description="Helical" evidence="8">
    <location>
        <begin position="154"/>
        <end position="175"/>
    </location>
</feature>
<dbReference type="KEGG" id="csx:CSING_06110"/>
<dbReference type="Pfam" id="PF06826">
    <property type="entry name" value="Asp-Al_Ex"/>
    <property type="match status" value="2"/>
</dbReference>
<feature type="transmembrane region" description="Helical" evidence="8">
    <location>
        <begin position="412"/>
        <end position="429"/>
    </location>
</feature>
<dbReference type="Pfam" id="PF02080">
    <property type="entry name" value="TrkA_C"/>
    <property type="match status" value="1"/>
</dbReference>
<dbReference type="AlphaFoldDB" id="A0A0B6EQH5"/>
<feature type="transmembrane region" description="Helical" evidence="8">
    <location>
        <begin position="381"/>
        <end position="400"/>
    </location>
</feature>
<keyword evidence="7 8" id="KW-0472">Membrane</keyword>
<protein>
    <submittedName>
        <fullName evidence="10">Putative permease</fullName>
    </submittedName>
</protein>
<keyword evidence="6 8" id="KW-1133">Transmembrane helix</keyword>
<evidence type="ECO:0000256" key="7">
    <source>
        <dbReference type="ARBA" id="ARBA00023136"/>
    </source>
</evidence>
<feature type="transmembrane region" description="Helical" evidence="8">
    <location>
        <begin position="95"/>
        <end position="114"/>
    </location>
</feature>
<feature type="transmembrane region" description="Helical" evidence="8">
    <location>
        <begin position="63"/>
        <end position="83"/>
    </location>
</feature>
<dbReference type="PANTHER" id="PTHR30445:SF3">
    <property type="entry name" value="TRANSPORT PROTEIN YIDE-RELATED"/>
    <property type="match status" value="1"/>
</dbReference>
<dbReference type="InterPro" id="IPR006037">
    <property type="entry name" value="RCK_C"/>
</dbReference>
<evidence type="ECO:0000256" key="6">
    <source>
        <dbReference type="ARBA" id="ARBA00022989"/>
    </source>
</evidence>
<keyword evidence="3" id="KW-0813">Transport</keyword>
<dbReference type="EMBL" id="CP010827">
    <property type="protein sequence ID" value="AJI78757.1"/>
    <property type="molecule type" value="Genomic_DNA"/>
</dbReference>
<dbReference type="InterPro" id="IPR050144">
    <property type="entry name" value="AAE_transporter"/>
</dbReference>
<sequence>MTSVLAYFAEQPVLLVFLLIGVGMALGGIKTRGISLGAAAVLFLGIAFSAAAAAVGVEASVPPILGMFGLVLFAFGIGNNSGVSFFKSLKTATGPVLSMIAVFIIAAIAAWGLGTYVFDLSTATIAGAFAGAVTNTPALAAASEATGDPSAATVGYAVAYLFGVIGMLAATVLVLRDAGNDDDTLSPVTRQHMQLQRETSIAELADFGNGEVQVTRLRRVGSNDIVIPKYFDVLHPGDVVTLVGAPEVLDNIIEYAGRESPQILNDDRHDLDFRRITISEHNLAGQTIAELNNQLADGWGARISRVRRADNDQVAIPEHIVELGDRVRVVGPKDALRDISKFLGDSSQGLTDINPVSLGLGLALGIFLGHIDIPIPGGSSFNLGAAAGVLIVALIMARIGRIGNTVTALPHSANTILAELGLLLFLAQAGTNAGSEIASAFTGGSWWKILLLGAIVTTIVAAGYAFVLRWFLHVGATKTAGALAGAQTQPAVLAFVNNRTNTDQRVALGYAMVYPAAMIAKILITHAITVLG</sequence>
<evidence type="ECO:0000256" key="4">
    <source>
        <dbReference type="ARBA" id="ARBA00022475"/>
    </source>
</evidence>
<dbReference type="NCBIfam" id="TIGR01625">
    <property type="entry name" value="YidE_YbjL_dupl"/>
    <property type="match status" value="2"/>
</dbReference>
<evidence type="ECO:0000256" key="2">
    <source>
        <dbReference type="ARBA" id="ARBA00009854"/>
    </source>
</evidence>
<dbReference type="HOGENOM" id="CLU_035023_3_0_11"/>
<dbReference type="SUPFAM" id="SSF116726">
    <property type="entry name" value="TrkA C-terminal domain-like"/>
    <property type="match status" value="2"/>
</dbReference>
<dbReference type="STRING" id="161899.CSING_06110"/>
<dbReference type="GO" id="GO:0008324">
    <property type="term" value="F:monoatomic cation transmembrane transporter activity"/>
    <property type="evidence" value="ECO:0007669"/>
    <property type="project" value="InterPro"/>
</dbReference>